<feature type="transmembrane region" description="Helical" evidence="5">
    <location>
        <begin position="233"/>
        <end position="251"/>
    </location>
</feature>
<evidence type="ECO:0000256" key="5">
    <source>
        <dbReference type="SAM" id="Phobius"/>
    </source>
</evidence>
<evidence type="ECO:0000256" key="3">
    <source>
        <dbReference type="ARBA" id="ARBA00022989"/>
    </source>
</evidence>
<feature type="transmembrane region" description="Helical" evidence="5">
    <location>
        <begin position="279"/>
        <end position="296"/>
    </location>
</feature>
<dbReference type="GO" id="GO:0016020">
    <property type="term" value="C:membrane"/>
    <property type="evidence" value="ECO:0007669"/>
    <property type="project" value="UniProtKB-SubCell"/>
</dbReference>
<evidence type="ECO:0000313" key="9">
    <source>
        <dbReference type="EMBL" id="CAL4762329.1"/>
    </source>
</evidence>
<reference evidence="8" key="2">
    <citation type="submission" date="2024-04" db="EMBL/GenBank/DDBJ databases">
        <authorList>
            <person name="Chen Y."/>
            <person name="Shah S."/>
            <person name="Dougan E. K."/>
            <person name="Thang M."/>
            <person name="Chan C."/>
        </authorList>
    </citation>
    <scope>NUCLEOTIDE SEQUENCE [LARGE SCALE GENOMIC DNA]</scope>
</reference>
<dbReference type="Proteomes" id="UP001152797">
    <property type="component" value="Unassembled WGS sequence"/>
</dbReference>
<proteinExistence type="predicted"/>
<feature type="transmembrane region" description="Helical" evidence="5">
    <location>
        <begin position="431"/>
        <end position="455"/>
    </location>
</feature>
<feature type="transmembrane region" description="Helical" evidence="5">
    <location>
        <begin position="153"/>
        <end position="171"/>
    </location>
</feature>
<accession>A0A9P1BKG4</accession>
<dbReference type="PANTHER" id="PTHR10924">
    <property type="entry name" value="MAJOR FACILITATOR SUPERFAMILY PROTEIN-RELATED"/>
    <property type="match status" value="1"/>
</dbReference>
<comment type="subcellular location">
    <subcellularLocation>
        <location evidence="1">Membrane</location>
        <topology evidence="1">Multi-pass membrane protein</topology>
    </subcellularLocation>
</comment>
<dbReference type="Pfam" id="PF07690">
    <property type="entry name" value="MFS_1"/>
    <property type="match status" value="1"/>
</dbReference>
<protein>
    <submittedName>
        <fullName evidence="9">Major facilitator superfamily (MFS) profile domain-containing protein</fullName>
    </submittedName>
</protein>
<dbReference type="EMBL" id="CAMXCT020000175">
    <property type="protein sequence ID" value="CAL1128392.1"/>
    <property type="molecule type" value="Genomic_DNA"/>
</dbReference>
<evidence type="ECO:0000259" key="6">
    <source>
        <dbReference type="Pfam" id="PF01755"/>
    </source>
</evidence>
<evidence type="ECO:0000313" key="10">
    <source>
        <dbReference type="Proteomes" id="UP001152797"/>
    </source>
</evidence>
<dbReference type="InterPro" id="IPR011701">
    <property type="entry name" value="MFS"/>
</dbReference>
<dbReference type="EMBL" id="CAMXCT010000175">
    <property type="protein sequence ID" value="CAI3975017.1"/>
    <property type="molecule type" value="Genomic_DNA"/>
</dbReference>
<dbReference type="AlphaFoldDB" id="A0A9P1BKG4"/>
<feature type="transmembrane region" description="Helical" evidence="5">
    <location>
        <begin position="192"/>
        <end position="213"/>
    </location>
</feature>
<dbReference type="PANTHER" id="PTHR10924:SF6">
    <property type="entry name" value="SOLUTE CARRIER FAMILY 49 MEMBER A3"/>
    <property type="match status" value="1"/>
</dbReference>
<feature type="transmembrane region" description="Helical" evidence="5">
    <location>
        <begin position="68"/>
        <end position="87"/>
    </location>
</feature>
<feature type="transmembrane region" description="Helical" evidence="5">
    <location>
        <begin position="316"/>
        <end position="337"/>
    </location>
</feature>
<keyword evidence="2 5" id="KW-0812">Transmembrane</keyword>
<evidence type="ECO:0000256" key="2">
    <source>
        <dbReference type="ARBA" id="ARBA00022692"/>
    </source>
</evidence>
<name>A0A9P1BKG4_9DINO</name>
<evidence type="ECO:0000313" key="8">
    <source>
        <dbReference type="EMBL" id="CAL1128392.1"/>
    </source>
</evidence>
<feature type="transmembrane region" description="Helical" evidence="5">
    <location>
        <begin position="497"/>
        <end position="521"/>
    </location>
</feature>
<dbReference type="EMBL" id="CAMXCT030000175">
    <property type="protein sequence ID" value="CAL4762329.1"/>
    <property type="molecule type" value="Genomic_DNA"/>
</dbReference>
<keyword evidence="10" id="KW-1185">Reference proteome</keyword>
<feature type="transmembrane region" description="Helical" evidence="5">
    <location>
        <begin position="344"/>
        <end position="362"/>
    </location>
</feature>
<keyword evidence="3 5" id="KW-1133">Transmembrane helix</keyword>
<feature type="transmembrane region" description="Helical" evidence="5">
    <location>
        <begin position="32"/>
        <end position="48"/>
    </location>
</feature>
<reference evidence="7" key="1">
    <citation type="submission" date="2022-10" db="EMBL/GenBank/DDBJ databases">
        <authorList>
            <person name="Chen Y."/>
            <person name="Dougan E. K."/>
            <person name="Chan C."/>
            <person name="Rhodes N."/>
            <person name="Thang M."/>
        </authorList>
    </citation>
    <scope>NUCLEOTIDE SEQUENCE</scope>
</reference>
<dbReference type="Pfam" id="PF01755">
    <property type="entry name" value="Glyco_transf_25"/>
    <property type="match status" value="1"/>
</dbReference>
<dbReference type="InterPro" id="IPR049680">
    <property type="entry name" value="FLVCR1-2_SLC49-like"/>
</dbReference>
<dbReference type="GO" id="GO:0022857">
    <property type="term" value="F:transmembrane transporter activity"/>
    <property type="evidence" value="ECO:0007669"/>
    <property type="project" value="InterPro"/>
</dbReference>
<dbReference type="InterPro" id="IPR002654">
    <property type="entry name" value="Glyco_trans_25"/>
</dbReference>
<evidence type="ECO:0000256" key="4">
    <source>
        <dbReference type="ARBA" id="ARBA00023136"/>
    </source>
</evidence>
<dbReference type="SUPFAM" id="SSF103473">
    <property type="entry name" value="MFS general substrate transporter"/>
    <property type="match status" value="1"/>
</dbReference>
<dbReference type="Gene3D" id="1.20.1250.20">
    <property type="entry name" value="MFS general substrate transporter like domains"/>
    <property type="match status" value="2"/>
</dbReference>
<sequence length="787" mass="87056">MSLARHFQLARRVCLRCGEVQEDTHTNSSMRWVALGILSLDICVSYVPQYTFVPILRQGMHSLHVDEAAMNFLCILYALVYVPGAFVTGPLVSVLGCRWTFILATLLIALGCAVRTAAWNSPLEAQHFGRRLSVLPKLFESELMPSWMSNSPFVFLVFGQALCALGQPLLVNCTSEMGADWFSPTDRPAAAMISNLMNFVGGSLSFVLPPLFVDDNPTDFVVMNRQISSLLSFQFHSAMVAFTLTFLLYQSRPVSAKMEKRPTLSFINEVKGILRKSDFWIINFQFMIYISIGHAFDAVEGSLLENYGYNASLTSWTAMSCAITSILSTIVEARFITSATYYKAALLISNAFMAASLLAGYMCLHYGMSPWVFIGAVGIMGLSTPGWGCSAELGSEVCFPAREATVNSLLEAFSNMAGVMSIVWAQEGIDAHLGAAVLAVMAVSAMLGMAVLLFLSGHLSRTETEKSPKAAEVEEEGMSHMVQLEQDRRSTRHRTKVVFVLWAIAVNFVSLLITATTAQFMPVIFSEPQLPQIVATGPKKAKKRPTRLKNGVKEPRTWLLNCGSEKYQTTRREKIMSIMSSNTSLAFFPCLKGRSNLHAAIKDGLLPQSALMAFSRSPGARLELAKAASHMKLWKFMVMRNIPAVSILEDSESLCWNFRQKRNELLGKLPLKTDFVAFNPLKEVGQLDQKLNSKKHGNSTEKRKKANTPIFRLKPGKGLPQAFNNYYITLRYAKKLLRIGSGFDASQGFSEFVFNNLYRSPQARGFRGYALPPAVLGNQSAHVATCS</sequence>
<keyword evidence="4 5" id="KW-0472">Membrane</keyword>
<dbReference type="InterPro" id="IPR036259">
    <property type="entry name" value="MFS_trans_sf"/>
</dbReference>
<organism evidence="7">
    <name type="scientific">Cladocopium goreaui</name>
    <dbReference type="NCBI Taxonomy" id="2562237"/>
    <lineage>
        <taxon>Eukaryota</taxon>
        <taxon>Sar</taxon>
        <taxon>Alveolata</taxon>
        <taxon>Dinophyceae</taxon>
        <taxon>Suessiales</taxon>
        <taxon>Symbiodiniaceae</taxon>
        <taxon>Cladocopium</taxon>
    </lineage>
</organism>
<comment type="caution">
    <text evidence="7">The sequence shown here is derived from an EMBL/GenBank/DDBJ whole genome shotgun (WGS) entry which is preliminary data.</text>
</comment>
<gene>
    <name evidence="7" type="ORF">C1SCF055_LOCUS3379</name>
</gene>
<feature type="transmembrane region" description="Helical" evidence="5">
    <location>
        <begin position="99"/>
        <end position="118"/>
    </location>
</feature>
<evidence type="ECO:0000313" key="7">
    <source>
        <dbReference type="EMBL" id="CAI3975017.1"/>
    </source>
</evidence>
<dbReference type="OrthoDB" id="422206at2759"/>
<evidence type="ECO:0000256" key="1">
    <source>
        <dbReference type="ARBA" id="ARBA00004141"/>
    </source>
</evidence>
<feature type="domain" description="Glycosyl transferase family 25" evidence="6">
    <location>
        <begin position="568"/>
        <end position="738"/>
    </location>
</feature>